<name>A0A672G6L3_SALFA</name>
<dbReference type="Ensembl" id="ENSSFAT00005015147.1">
    <property type="protein sequence ID" value="ENSSFAP00005014536.1"/>
    <property type="gene ID" value="ENSSFAG00005007824.1"/>
</dbReference>
<proteinExistence type="predicted"/>
<organism evidence="8 9">
    <name type="scientific">Salarias fasciatus</name>
    <name type="common">Jewelled blenny</name>
    <name type="synonym">Blennius fasciatus</name>
    <dbReference type="NCBI Taxonomy" id="181472"/>
    <lineage>
        <taxon>Eukaryota</taxon>
        <taxon>Metazoa</taxon>
        <taxon>Chordata</taxon>
        <taxon>Craniata</taxon>
        <taxon>Vertebrata</taxon>
        <taxon>Euteleostomi</taxon>
        <taxon>Actinopterygii</taxon>
        <taxon>Neopterygii</taxon>
        <taxon>Teleostei</taxon>
        <taxon>Neoteleostei</taxon>
        <taxon>Acanthomorphata</taxon>
        <taxon>Ovalentaria</taxon>
        <taxon>Blenniimorphae</taxon>
        <taxon>Blenniiformes</taxon>
        <taxon>Blennioidei</taxon>
        <taxon>Blenniidae</taxon>
        <taxon>Salariinae</taxon>
        <taxon>Salarias</taxon>
    </lineage>
</organism>
<evidence type="ECO:0000313" key="9">
    <source>
        <dbReference type="Proteomes" id="UP000472267"/>
    </source>
</evidence>
<dbReference type="PANTHER" id="PTHR22776:SF45">
    <property type="entry name" value="CHEMOKINE-LIKE FACTOR"/>
    <property type="match status" value="1"/>
</dbReference>
<keyword evidence="3 6" id="KW-1133">Transmembrane helix</keyword>
<comment type="subcellular location">
    <subcellularLocation>
        <location evidence="1">Membrane</location>
        <topology evidence="1">Multi-pass membrane protein</topology>
    </subcellularLocation>
</comment>
<keyword evidence="9" id="KW-1185">Reference proteome</keyword>
<feature type="transmembrane region" description="Helical" evidence="6">
    <location>
        <begin position="49"/>
        <end position="68"/>
    </location>
</feature>
<dbReference type="PANTHER" id="PTHR22776">
    <property type="entry name" value="MARVEL-CONTAINING POTENTIAL LIPID RAFT-ASSOCIATED PROTEIN"/>
    <property type="match status" value="1"/>
</dbReference>
<accession>A0A672G6L3</accession>
<keyword evidence="4 5" id="KW-0472">Membrane</keyword>
<evidence type="ECO:0000256" key="5">
    <source>
        <dbReference type="PROSITE-ProRule" id="PRU00581"/>
    </source>
</evidence>
<reference evidence="8" key="3">
    <citation type="submission" date="2025-09" db="UniProtKB">
        <authorList>
            <consortium name="Ensembl"/>
        </authorList>
    </citation>
    <scope>IDENTIFICATION</scope>
</reference>
<dbReference type="InParanoid" id="A0A672G6L3"/>
<feature type="transmembrane region" description="Helical" evidence="6">
    <location>
        <begin position="134"/>
        <end position="154"/>
    </location>
</feature>
<gene>
    <name evidence="8" type="primary">LOC115394265</name>
</gene>
<reference evidence="8" key="2">
    <citation type="submission" date="2025-08" db="UniProtKB">
        <authorList>
            <consortium name="Ensembl"/>
        </authorList>
    </citation>
    <scope>IDENTIFICATION</scope>
</reference>
<feature type="domain" description="MARVEL" evidence="7">
    <location>
        <begin position="17"/>
        <end position="159"/>
    </location>
</feature>
<evidence type="ECO:0000313" key="8">
    <source>
        <dbReference type="Ensembl" id="ENSSFAP00005014536.1"/>
    </source>
</evidence>
<dbReference type="Proteomes" id="UP000472267">
    <property type="component" value="Chromosome 1"/>
</dbReference>
<dbReference type="AlphaFoldDB" id="A0A672G6L3"/>
<sequence>MSGNQDERPAVEMDTSFLRSRRGIVKLAEMGTLFVAFVCFAVACLPQHIAATVLEFFITLFLLLLYLLRLNKRLTLFFWPLVVSHIPRHKLTKLHKVVQELRMRKCCNFQLFFFSRVCLFVSPKDLFNSTFAAVYLIVLGLIALTTYTVTGVLVGGVRSVSFIWSCDVRLFGPALIYGTYFPTCTPHWTA</sequence>
<dbReference type="GO" id="GO:0016020">
    <property type="term" value="C:membrane"/>
    <property type="evidence" value="ECO:0007669"/>
    <property type="project" value="UniProtKB-SubCell"/>
</dbReference>
<evidence type="ECO:0000256" key="6">
    <source>
        <dbReference type="SAM" id="Phobius"/>
    </source>
</evidence>
<feature type="transmembrane region" description="Helical" evidence="6">
    <location>
        <begin position="23"/>
        <end position="43"/>
    </location>
</feature>
<evidence type="ECO:0000256" key="2">
    <source>
        <dbReference type="ARBA" id="ARBA00022692"/>
    </source>
</evidence>
<reference evidence="8" key="1">
    <citation type="submission" date="2019-06" db="EMBL/GenBank/DDBJ databases">
        <authorList>
            <consortium name="Wellcome Sanger Institute Data Sharing"/>
        </authorList>
    </citation>
    <scope>NUCLEOTIDE SEQUENCE [LARGE SCALE GENOMIC DNA]</scope>
</reference>
<evidence type="ECO:0000256" key="3">
    <source>
        <dbReference type="ARBA" id="ARBA00022989"/>
    </source>
</evidence>
<evidence type="ECO:0000256" key="1">
    <source>
        <dbReference type="ARBA" id="ARBA00004141"/>
    </source>
</evidence>
<protein>
    <recommendedName>
        <fullName evidence="7">MARVEL domain-containing protein</fullName>
    </recommendedName>
</protein>
<evidence type="ECO:0000259" key="7">
    <source>
        <dbReference type="PROSITE" id="PS51225"/>
    </source>
</evidence>
<dbReference type="InterPro" id="IPR008253">
    <property type="entry name" value="Marvel"/>
</dbReference>
<keyword evidence="2 5" id="KW-0812">Transmembrane</keyword>
<dbReference type="PROSITE" id="PS51225">
    <property type="entry name" value="MARVEL"/>
    <property type="match status" value="1"/>
</dbReference>
<dbReference type="InterPro" id="IPR050578">
    <property type="entry name" value="MARVEL-CKLF_proteins"/>
</dbReference>
<evidence type="ECO:0000256" key="4">
    <source>
        <dbReference type="ARBA" id="ARBA00023136"/>
    </source>
</evidence>